<evidence type="ECO:0000256" key="1">
    <source>
        <dbReference type="ARBA" id="ARBA00022574"/>
    </source>
</evidence>
<dbReference type="Pfam" id="PF00400">
    <property type="entry name" value="WD40"/>
    <property type="match status" value="7"/>
</dbReference>
<evidence type="ECO:0000256" key="3">
    <source>
        <dbReference type="PROSITE-ProRule" id="PRU00221"/>
    </source>
</evidence>
<protein>
    <recommendedName>
        <fullName evidence="4">Novel STAND NTPase 1 domain-containing protein</fullName>
    </recommendedName>
</protein>
<comment type="caution">
    <text evidence="5">The sequence shown here is derived from an EMBL/GenBank/DDBJ whole genome shotgun (WGS) entry which is preliminary data.</text>
</comment>
<dbReference type="Pfam" id="PF20703">
    <property type="entry name" value="nSTAND1"/>
    <property type="match status" value="1"/>
</dbReference>
<keyword evidence="1 3" id="KW-0853">WD repeat</keyword>
<dbReference type="PANTHER" id="PTHR22847:SF637">
    <property type="entry name" value="WD REPEAT DOMAIN 5B"/>
    <property type="match status" value="1"/>
</dbReference>
<dbReference type="SUPFAM" id="SSF50978">
    <property type="entry name" value="WD40 repeat-like"/>
    <property type="match status" value="2"/>
</dbReference>
<dbReference type="InterPro" id="IPR015943">
    <property type="entry name" value="WD40/YVTN_repeat-like_dom_sf"/>
</dbReference>
<feature type="domain" description="Novel STAND NTPase 1" evidence="4">
    <location>
        <begin position="273"/>
        <end position="617"/>
    </location>
</feature>
<feature type="repeat" description="WD" evidence="3">
    <location>
        <begin position="1040"/>
        <end position="1061"/>
    </location>
</feature>
<dbReference type="InterPro" id="IPR036322">
    <property type="entry name" value="WD40_repeat_dom_sf"/>
</dbReference>
<dbReference type="PROSITE" id="PS50082">
    <property type="entry name" value="WD_REPEATS_2"/>
    <property type="match status" value="8"/>
</dbReference>
<feature type="repeat" description="WD" evidence="3">
    <location>
        <begin position="1306"/>
        <end position="1339"/>
    </location>
</feature>
<dbReference type="InterPro" id="IPR027417">
    <property type="entry name" value="P-loop_NTPase"/>
</dbReference>
<keyword evidence="6" id="KW-1185">Reference proteome</keyword>
<dbReference type="SUPFAM" id="SSF52540">
    <property type="entry name" value="P-loop containing nucleoside triphosphate hydrolases"/>
    <property type="match status" value="1"/>
</dbReference>
<dbReference type="InterPro" id="IPR019775">
    <property type="entry name" value="WD40_repeat_CS"/>
</dbReference>
<name>A0A5M3X787_9ACTN</name>
<dbReference type="OrthoDB" id="414967at2"/>
<evidence type="ECO:0000259" key="4">
    <source>
        <dbReference type="Pfam" id="PF20703"/>
    </source>
</evidence>
<feature type="repeat" description="WD" evidence="3">
    <location>
        <begin position="1226"/>
        <end position="1257"/>
    </location>
</feature>
<gene>
    <name evidence="5" type="ORF">Amac_105620</name>
</gene>
<dbReference type="PROSITE" id="PS00678">
    <property type="entry name" value="WD_REPEATS_1"/>
    <property type="match status" value="4"/>
</dbReference>
<dbReference type="SMART" id="SM00320">
    <property type="entry name" value="WD40"/>
    <property type="match status" value="12"/>
</dbReference>
<dbReference type="InterPro" id="IPR049052">
    <property type="entry name" value="nSTAND1"/>
</dbReference>
<proteinExistence type="predicted"/>
<sequence>MKSDLPLLLNAEGSRALVMGSGTFTDGSRLTEIPSVATTVEDVAATLTESCGLDPAHLTTLADPADPAHVLAGLSEAMREASRAFLFYYVGHGLQDDRGQELHLATYATKRPAEAVPLLETLPYGVVGEMLARCEAEHVIVVLDCCFSGMAAPPRGNGTRGGFDNVRTPGSYLLASSSHLTSSFAPSGSRHTAFSGELIRLLTEGDPTGPPLLTLDYLYRSLTRSLPAKGFPLPYRQVTDLGDRSPLARNPAYQPDVPADLPRAVTEDDQESPYRGLAAFGPGDEAMFFGRDETTARLVERTLSDRLIAVVGASGSGKSSLLRAGLAPELERRGHRCMIMVPGADPLAELSTQLADQGLPDQAVIIVDQFEELFTASGDEAVHAAFVQSLIELPATVVLSVRSDFFGACLALPALEPAMSRPMLVPALTTAQLREAIEKPARLSGLTLENGLVELLLEDLAGSANAGGLPLLSHALLESWRHRSGRTLTLAAYRAIGGVRRSLANTAETTFGALTESDREIAHRMMLRLVHVGEVADTRRRVRLADLSAEIGTAIVESFVRARLITADEHTAEIAHEALLDAWPRLKSWIVNDRARLLAVQRLDEDAETWRSQQHDAAYLYAGSRLASAEAAIPADRHVELTPLAREFLQQSSGRAVHRRRLLRTAAATLAVLLVLALAAGTIALRLADQNGHERDLAISGQILGAAEDMQDFNLRTQLGLAAFEIADTPETRGAVIGAAHINPGMRVTGHGGSVSIVAFTPDGRIFATGALDGQVRLWDVRDPARPRLLSTMASPRGPVESVAFSSDGKLMAVGAPVRQVDLWDVSDPARPKRKSSIDPVSSKEPIEKSPADFVAYRVRLAFSPHRPTLVVSFLRYTGEAAVSLWNVGDPAHPVGRELLSNDENVAGSPAISAESILALGNRDGTTTLYDVGDIAKPRLVGTVRGHTDAVNAADFDASGHTLITASGDKSAHIWDVTSPSEPISLARMPLNDSGVDVAVHGHFVATGSGNREVSVWDISAPREPQIMAYALQYTEKGDLAFSPDGRFLATGSRDAVARLWAIGDIQAITGYGQWYSFGGVVDTAIGRDGRIVASAATDGTVALTDLSDPLHPIPLGLLRGHSGDVTGVAIHPDGQLLAIASSDGTSQLWDIRDPSRPVAMTSIDLTSFDDFGISSDITGVSFSSDGRLFSLSHGFMMEIWEVTDPERPIQKSLKSPHLQNIFGGLAFNPTGPLLATASNDFTAKLWDVSDPSQPQDLATLSGHSGALTHLAFSRDGRTLVTGAADGTVRVWDVSTPSRPRTVAVLQGPAGDLYAAALNRNGSRVAVSSQDGTVRVWDLHPSSPPELAFLLRDWSGPAQTVTFTPDDRHLVMGSVSGSLIVRRLDLAWALRRICEVAGAPLSPQEWAAYIPDREYAPPCR</sequence>
<dbReference type="InterPro" id="IPR020472">
    <property type="entry name" value="WD40_PAC1"/>
</dbReference>
<accession>A0A5M3X787</accession>
<dbReference type="RefSeq" id="WP_155361944.1">
    <property type="nucleotide sequence ID" value="NZ_BAAAHL010000087.1"/>
</dbReference>
<dbReference type="Gene3D" id="2.130.10.10">
    <property type="entry name" value="YVTN repeat-like/Quinoprotein amine dehydrogenase"/>
    <property type="match status" value="5"/>
</dbReference>
<dbReference type="PROSITE" id="PS50294">
    <property type="entry name" value="WD_REPEATS_REGION"/>
    <property type="match status" value="5"/>
</dbReference>
<dbReference type="EMBL" id="BLAE01000126">
    <property type="protein sequence ID" value="GES16964.1"/>
    <property type="molecule type" value="Genomic_DNA"/>
</dbReference>
<evidence type="ECO:0000256" key="2">
    <source>
        <dbReference type="ARBA" id="ARBA00022737"/>
    </source>
</evidence>
<keyword evidence="2" id="KW-0677">Repeat</keyword>
<feature type="repeat" description="WD" evidence="3">
    <location>
        <begin position="748"/>
        <end position="789"/>
    </location>
</feature>
<dbReference type="CDD" id="cd01983">
    <property type="entry name" value="SIMIBI"/>
    <property type="match status" value="1"/>
</dbReference>
<dbReference type="PRINTS" id="PR00320">
    <property type="entry name" value="GPROTEINBRPT"/>
</dbReference>
<dbReference type="CDD" id="cd00200">
    <property type="entry name" value="WD40"/>
    <property type="match status" value="1"/>
</dbReference>
<dbReference type="PANTHER" id="PTHR22847">
    <property type="entry name" value="WD40 REPEAT PROTEIN"/>
    <property type="match status" value="1"/>
</dbReference>
<evidence type="ECO:0000313" key="6">
    <source>
        <dbReference type="Proteomes" id="UP000331127"/>
    </source>
</evidence>
<evidence type="ECO:0000313" key="5">
    <source>
        <dbReference type="EMBL" id="GES16964.1"/>
    </source>
</evidence>
<dbReference type="Proteomes" id="UP000331127">
    <property type="component" value="Unassembled WGS sequence"/>
</dbReference>
<dbReference type="NCBIfam" id="NF047832">
    <property type="entry name" value="caspase_w_EACC1"/>
    <property type="match status" value="1"/>
</dbReference>
<organism evidence="5 6">
    <name type="scientific">Acrocarpospora macrocephala</name>
    <dbReference type="NCBI Taxonomy" id="150177"/>
    <lineage>
        <taxon>Bacteria</taxon>
        <taxon>Bacillati</taxon>
        <taxon>Actinomycetota</taxon>
        <taxon>Actinomycetes</taxon>
        <taxon>Streptosporangiales</taxon>
        <taxon>Streptosporangiaceae</taxon>
        <taxon>Acrocarpospora</taxon>
    </lineage>
</organism>
<reference evidence="5 6" key="1">
    <citation type="submission" date="2019-10" db="EMBL/GenBank/DDBJ databases">
        <title>Whole genome shotgun sequence of Acrocarpospora macrocephala NBRC 16266.</title>
        <authorList>
            <person name="Ichikawa N."/>
            <person name="Kimura A."/>
            <person name="Kitahashi Y."/>
            <person name="Komaki H."/>
            <person name="Oguchi A."/>
        </authorList>
    </citation>
    <scope>NUCLEOTIDE SEQUENCE [LARGE SCALE GENOMIC DNA]</scope>
    <source>
        <strain evidence="5 6">NBRC 16266</strain>
    </source>
</reference>
<feature type="repeat" description="WD" evidence="3">
    <location>
        <begin position="1261"/>
        <end position="1302"/>
    </location>
</feature>
<feature type="repeat" description="WD" evidence="3">
    <location>
        <begin position="793"/>
        <end position="834"/>
    </location>
</feature>
<dbReference type="Gene3D" id="3.40.50.1460">
    <property type="match status" value="1"/>
</dbReference>
<feature type="repeat" description="WD" evidence="3">
    <location>
        <begin position="1119"/>
        <end position="1160"/>
    </location>
</feature>
<feature type="repeat" description="WD" evidence="3">
    <location>
        <begin position="944"/>
        <end position="985"/>
    </location>
</feature>
<dbReference type="InterPro" id="IPR001680">
    <property type="entry name" value="WD40_rpt"/>
</dbReference>